<feature type="transmembrane region" description="Helical" evidence="1">
    <location>
        <begin position="84"/>
        <end position="103"/>
    </location>
</feature>
<evidence type="ECO:0000313" key="2">
    <source>
        <dbReference type="EMBL" id="MBV7392498.1"/>
    </source>
</evidence>
<organism evidence="2 3">
    <name type="scientific">Enterococcus alishanensis</name>
    <dbReference type="NCBI Taxonomy" id="1303817"/>
    <lineage>
        <taxon>Bacteria</taxon>
        <taxon>Bacillati</taxon>
        <taxon>Bacillota</taxon>
        <taxon>Bacilli</taxon>
        <taxon>Lactobacillales</taxon>
        <taxon>Enterococcaceae</taxon>
        <taxon>Enterococcus</taxon>
    </lineage>
</organism>
<dbReference type="Proteomes" id="UP000774130">
    <property type="component" value="Unassembled WGS sequence"/>
</dbReference>
<keyword evidence="1" id="KW-1133">Transmembrane helix</keyword>
<protein>
    <submittedName>
        <fullName evidence="2">DUF805 domain-containing protein</fullName>
    </submittedName>
</protein>
<feature type="transmembrane region" description="Helical" evidence="1">
    <location>
        <begin position="146"/>
        <end position="165"/>
    </location>
</feature>
<dbReference type="InterPro" id="IPR008523">
    <property type="entry name" value="DUF805"/>
</dbReference>
<keyword evidence="1" id="KW-0472">Membrane</keyword>
<name>A0ABS6THW9_9ENTE</name>
<keyword evidence="1" id="KW-0812">Transmembrane</keyword>
<gene>
    <name evidence="2" type="ORF">KUA55_17750</name>
</gene>
<evidence type="ECO:0000313" key="3">
    <source>
        <dbReference type="Proteomes" id="UP000774130"/>
    </source>
</evidence>
<dbReference type="RefSeq" id="WP_218327711.1">
    <property type="nucleotide sequence ID" value="NZ_JAHUZB010000014.1"/>
</dbReference>
<sequence>MNNSLSNFWFIGAFKAFFKNYFNFTGKENRKNFWWVISTLYILSIIPTGYLMYLFIGTSMSISGGTSSAKAIIMSVISHEKLPLSVLFISVLLLIIPCISLCVRRFKDVGFTGVSFFVLFVSSNLFIVQSIINIQNNHMFFSKGNLLAPIIGLTLCVINIIIMLLPSNFIKLKSKSKISNFFIL</sequence>
<feature type="transmembrane region" description="Helical" evidence="1">
    <location>
        <begin position="34"/>
        <end position="56"/>
    </location>
</feature>
<proteinExistence type="predicted"/>
<feature type="transmembrane region" description="Helical" evidence="1">
    <location>
        <begin position="110"/>
        <end position="134"/>
    </location>
</feature>
<evidence type="ECO:0000256" key="1">
    <source>
        <dbReference type="SAM" id="Phobius"/>
    </source>
</evidence>
<comment type="caution">
    <text evidence="2">The sequence shown here is derived from an EMBL/GenBank/DDBJ whole genome shotgun (WGS) entry which is preliminary data.</text>
</comment>
<reference evidence="2 3" key="1">
    <citation type="submission" date="2021-06" db="EMBL/GenBank/DDBJ databases">
        <title>Enterococcus alishanensis sp. nov., a novel lactic acid bacterium isolated from fresh coffee beans.</title>
        <authorList>
            <person name="Chen Y.-S."/>
        </authorList>
    </citation>
    <scope>NUCLEOTIDE SEQUENCE [LARGE SCALE GENOMIC DNA]</scope>
    <source>
        <strain evidence="2 3">ALS3</strain>
    </source>
</reference>
<dbReference type="EMBL" id="JAHUZB010000014">
    <property type="protein sequence ID" value="MBV7392498.1"/>
    <property type="molecule type" value="Genomic_DNA"/>
</dbReference>
<feature type="transmembrane region" description="Helical" evidence="1">
    <location>
        <begin position="6"/>
        <end position="22"/>
    </location>
</feature>
<accession>A0ABS6THW9</accession>
<keyword evidence="3" id="KW-1185">Reference proteome</keyword>
<dbReference type="Pfam" id="PF05656">
    <property type="entry name" value="DUF805"/>
    <property type="match status" value="1"/>
</dbReference>